<dbReference type="UniPathway" id="UPA00664"/>
<dbReference type="EMBL" id="CP019288">
    <property type="protein sequence ID" value="QHI36317.1"/>
    <property type="molecule type" value="Genomic_DNA"/>
</dbReference>
<evidence type="ECO:0000256" key="7">
    <source>
        <dbReference type="HAMAP-Rule" id="MF_01147"/>
    </source>
</evidence>
<evidence type="ECO:0000313" key="9">
    <source>
        <dbReference type="Proteomes" id="UP000464657"/>
    </source>
</evidence>
<evidence type="ECO:0000256" key="3">
    <source>
        <dbReference type="ARBA" id="ARBA00022679"/>
    </source>
</evidence>
<feature type="transmembrane region" description="Helical" evidence="7">
    <location>
        <begin position="194"/>
        <end position="212"/>
    </location>
</feature>
<dbReference type="RefSeq" id="WP_160129032.1">
    <property type="nucleotide sequence ID" value="NZ_CP019288.1"/>
</dbReference>
<comment type="function">
    <text evidence="7">Catalyzes the transfer of the diacylglyceryl group from phosphatidylglycerol to the sulfhydryl group of the N-terminal cysteine of a prolipoprotein, the first step in the formation of mature lipoproteins.</text>
</comment>
<dbReference type="InterPro" id="IPR001640">
    <property type="entry name" value="Lgt"/>
</dbReference>
<comment type="catalytic activity">
    <reaction evidence="7">
        <text>L-cysteinyl-[prolipoprotein] + a 1,2-diacyl-sn-glycero-3-phospho-(1'-sn-glycerol) = an S-1,2-diacyl-sn-glyceryl-L-cysteinyl-[prolipoprotein] + sn-glycerol 1-phosphate + H(+)</text>
        <dbReference type="Rhea" id="RHEA:56712"/>
        <dbReference type="Rhea" id="RHEA-COMP:14679"/>
        <dbReference type="Rhea" id="RHEA-COMP:14680"/>
        <dbReference type="ChEBI" id="CHEBI:15378"/>
        <dbReference type="ChEBI" id="CHEBI:29950"/>
        <dbReference type="ChEBI" id="CHEBI:57685"/>
        <dbReference type="ChEBI" id="CHEBI:64716"/>
        <dbReference type="ChEBI" id="CHEBI:140658"/>
        <dbReference type="EC" id="2.5.1.145"/>
    </reaction>
</comment>
<feature type="transmembrane region" description="Helical" evidence="7">
    <location>
        <begin position="52"/>
        <end position="77"/>
    </location>
</feature>
<proteinExistence type="inferred from homology"/>
<dbReference type="Proteomes" id="UP000464657">
    <property type="component" value="Chromosome"/>
</dbReference>
<feature type="transmembrane region" description="Helical" evidence="7">
    <location>
        <begin position="20"/>
        <end position="40"/>
    </location>
</feature>
<feature type="transmembrane region" description="Helical" evidence="7">
    <location>
        <begin position="110"/>
        <end position="131"/>
    </location>
</feature>
<dbReference type="Pfam" id="PF01790">
    <property type="entry name" value="LGT"/>
    <property type="match status" value="1"/>
</dbReference>
<comment type="subcellular location">
    <subcellularLocation>
        <location evidence="7">Cell membrane</location>
        <topology evidence="7">Multi-pass membrane protein</topology>
    </subcellularLocation>
</comment>
<evidence type="ECO:0000256" key="4">
    <source>
        <dbReference type="ARBA" id="ARBA00022692"/>
    </source>
</evidence>
<dbReference type="OrthoDB" id="871140at2"/>
<reference evidence="8 9" key="1">
    <citation type="journal article" date="2013" name="Int. J. Syst. Evol. Microbiol.">
        <title>Kordia antarctica sp. nov., isolated from Antarctic seawater.</title>
        <authorList>
            <person name="Baek K."/>
            <person name="Choi A."/>
            <person name="Kang I."/>
            <person name="Lee K."/>
            <person name="Cho J.C."/>
        </authorList>
    </citation>
    <scope>NUCLEOTIDE SEQUENCE [LARGE SCALE GENOMIC DNA]</scope>
    <source>
        <strain evidence="8 9">IMCC3317</strain>
    </source>
</reference>
<keyword evidence="8" id="KW-0449">Lipoprotein</keyword>
<dbReference type="HAMAP" id="MF_01147">
    <property type="entry name" value="Lgt"/>
    <property type="match status" value="1"/>
</dbReference>
<feature type="binding site" evidence="7">
    <location>
        <position position="160"/>
    </location>
    <ligand>
        <name>a 1,2-diacyl-sn-glycero-3-phospho-(1'-sn-glycerol)</name>
        <dbReference type="ChEBI" id="CHEBI:64716"/>
    </ligand>
</feature>
<dbReference type="EC" id="2.5.1.145" evidence="7"/>
<dbReference type="AlphaFoldDB" id="A0A7L4ZIL6"/>
<comment type="pathway">
    <text evidence="7">Protein modification; lipoprotein biosynthesis (diacylglyceryl transfer).</text>
</comment>
<dbReference type="GO" id="GO:0042158">
    <property type="term" value="P:lipoprotein biosynthetic process"/>
    <property type="evidence" value="ECO:0007669"/>
    <property type="project" value="UniProtKB-UniRule"/>
</dbReference>
<gene>
    <name evidence="8" type="primary">lgt_2</name>
    <name evidence="7" type="synonym">lgt</name>
    <name evidence="8" type="ORF">IMCC3317_16790</name>
</gene>
<evidence type="ECO:0000256" key="6">
    <source>
        <dbReference type="ARBA" id="ARBA00023136"/>
    </source>
</evidence>
<keyword evidence="3 7" id="KW-0808">Transferase</keyword>
<dbReference type="KEGG" id="kan:IMCC3317_16790"/>
<evidence type="ECO:0000313" key="8">
    <source>
        <dbReference type="EMBL" id="QHI36317.1"/>
    </source>
</evidence>
<organism evidence="8 9">
    <name type="scientific">Kordia antarctica</name>
    <dbReference type="NCBI Taxonomy" id="1218801"/>
    <lineage>
        <taxon>Bacteria</taxon>
        <taxon>Pseudomonadati</taxon>
        <taxon>Bacteroidota</taxon>
        <taxon>Flavobacteriia</taxon>
        <taxon>Flavobacteriales</taxon>
        <taxon>Flavobacteriaceae</taxon>
        <taxon>Kordia</taxon>
    </lineage>
</organism>
<feature type="transmembrane region" description="Helical" evidence="7">
    <location>
        <begin position="143"/>
        <end position="161"/>
    </location>
</feature>
<keyword evidence="4 7" id="KW-0812">Transmembrane</keyword>
<keyword evidence="5 7" id="KW-1133">Transmembrane helix</keyword>
<feature type="transmembrane region" description="Helical" evidence="7">
    <location>
        <begin position="224"/>
        <end position="242"/>
    </location>
</feature>
<keyword evidence="9" id="KW-1185">Reference proteome</keyword>
<dbReference type="GO" id="GO:0008961">
    <property type="term" value="F:phosphatidylglycerol-prolipoprotein diacylglyceryl transferase activity"/>
    <property type="evidence" value="ECO:0007669"/>
    <property type="project" value="UniProtKB-UniRule"/>
</dbReference>
<comment type="similarity">
    <text evidence="1 7">Belongs to the Lgt family.</text>
</comment>
<dbReference type="GO" id="GO:0005886">
    <property type="term" value="C:plasma membrane"/>
    <property type="evidence" value="ECO:0007669"/>
    <property type="project" value="UniProtKB-SubCell"/>
</dbReference>
<keyword evidence="6 7" id="KW-0472">Membrane</keyword>
<keyword evidence="2 7" id="KW-1003">Cell membrane</keyword>
<accession>A0A7L4ZIL6</accession>
<evidence type="ECO:0000256" key="5">
    <source>
        <dbReference type="ARBA" id="ARBA00022989"/>
    </source>
</evidence>
<sequence>MHFLSIPWNPSEVLFSLGPIQIRYYSLMFIIAFSLGYYILKKMYEHANVKLEYLDSLFMYSVIATLLGARLGAVIFYDWHYYQDHLIEILLPIKEDPNAALFGFINGYKFTGFAGLASHGGAIGVIFAMYLHRRKHQYKSLLWILDRIVVPVAIGGAFVRLGNFFNSEIVGTYTNSDFGVIFKANGDTLPRHPAQLYEAICYVILFVILWFLYWKTDKKEKPGYLFGLFLVLLWTIRFFVEFVKKAQVDTREDWLLSTGQWLSIPFVIVGLYFMLRKTNNTTPETAKS</sequence>
<evidence type="ECO:0000256" key="2">
    <source>
        <dbReference type="ARBA" id="ARBA00022475"/>
    </source>
</evidence>
<evidence type="ECO:0000256" key="1">
    <source>
        <dbReference type="ARBA" id="ARBA00007150"/>
    </source>
</evidence>
<feature type="transmembrane region" description="Helical" evidence="7">
    <location>
        <begin position="254"/>
        <end position="275"/>
    </location>
</feature>
<name>A0A7L4ZIL6_9FLAO</name>
<dbReference type="PANTHER" id="PTHR30589">
    <property type="entry name" value="PROLIPOPROTEIN DIACYLGLYCERYL TRANSFERASE"/>
    <property type="match status" value="1"/>
</dbReference>
<dbReference type="NCBIfam" id="TIGR00544">
    <property type="entry name" value="lgt"/>
    <property type="match status" value="1"/>
</dbReference>
<protein>
    <recommendedName>
        <fullName evidence="7">Phosphatidylglycerol--prolipoprotein diacylglyceryl transferase</fullName>
        <ecNumber evidence="7">2.5.1.145</ecNumber>
    </recommendedName>
</protein>
<dbReference type="PANTHER" id="PTHR30589:SF0">
    <property type="entry name" value="PHOSPHATIDYLGLYCEROL--PROLIPOPROTEIN DIACYLGLYCERYL TRANSFERASE"/>
    <property type="match status" value="1"/>
</dbReference>
<keyword evidence="8" id="KW-0328">Glycosyltransferase</keyword>